<dbReference type="InterPro" id="IPR006059">
    <property type="entry name" value="SBP"/>
</dbReference>
<dbReference type="EMBL" id="JAEKJA010000007">
    <property type="protein sequence ID" value="MBJ3776001.1"/>
    <property type="molecule type" value="Genomic_DNA"/>
</dbReference>
<gene>
    <name evidence="4" type="ORF">JCR33_09905</name>
</gene>
<accession>A0A934IP15</accession>
<keyword evidence="1 3" id="KW-0732">Signal</keyword>
<dbReference type="PANTHER" id="PTHR30006:SF2">
    <property type="entry name" value="ABC TRANSPORTER SUBSTRATE-BINDING PROTEIN"/>
    <property type="match status" value="1"/>
</dbReference>
<feature type="chain" id="PRO_5037543580" evidence="3">
    <location>
        <begin position="33"/>
        <end position="344"/>
    </location>
</feature>
<evidence type="ECO:0000256" key="2">
    <source>
        <dbReference type="ARBA" id="ARBA00022764"/>
    </source>
</evidence>
<dbReference type="Gene3D" id="3.40.190.10">
    <property type="entry name" value="Periplasmic binding protein-like II"/>
    <property type="match status" value="2"/>
</dbReference>
<reference evidence="4" key="1">
    <citation type="submission" date="2020-12" db="EMBL/GenBank/DDBJ databases">
        <title>Bacterial taxonomy.</title>
        <authorList>
            <person name="Pan X."/>
        </authorList>
    </citation>
    <scope>NUCLEOTIDE SEQUENCE</scope>
    <source>
        <strain evidence="4">B2012</strain>
    </source>
</reference>
<proteinExistence type="predicted"/>
<feature type="signal peptide" evidence="3">
    <location>
        <begin position="1"/>
        <end position="32"/>
    </location>
</feature>
<dbReference type="PANTHER" id="PTHR30006">
    <property type="entry name" value="THIAMINE-BINDING PERIPLASMIC PROTEIN-RELATED"/>
    <property type="match status" value="1"/>
</dbReference>
<evidence type="ECO:0000313" key="4">
    <source>
        <dbReference type="EMBL" id="MBJ3776001.1"/>
    </source>
</evidence>
<evidence type="ECO:0000313" key="5">
    <source>
        <dbReference type="Proteomes" id="UP000609531"/>
    </source>
</evidence>
<evidence type="ECO:0000256" key="3">
    <source>
        <dbReference type="SAM" id="SignalP"/>
    </source>
</evidence>
<dbReference type="AlphaFoldDB" id="A0A934IP15"/>
<dbReference type="RefSeq" id="WP_198881891.1">
    <property type="nucleotide sequence ID" value="NZ_JAEKJA010000007.1"/>
</dbReference>
<dbReference type="SUPFAM" id="SSF53850">
    <property type="entry name" value="Periplasmic binding protein-like II"/>
    <property type="match status" value="1"/>
</dbReference>
<dbReference type="Proteomes" id="UP000609531">
    <property type="component" value="Unassembled WGS sequence"/>
</dbReference>
<protein>
    <submittedName>
        <fullName evidence="4">Extracellular solute-binding protein</fullName>
    </submittedName>
</protein>
<keyword evidence="5" id="KW-1185">Reference proteome</keyword>
<organism evidence="4 5">
    <name type="scientific">Acuticoccus mangrovi</name>
    <dbReference type="NCBI Taxonomy" id="2796142"/>
    <lineage>
        <taxon>Bacteria</taxon>
        <taxon>Pseudomonadati</taxon>
        <taxon>Pseudomonadota</taxon>
        <taxon>Alphaproteobacteria</taxon>
        <taxon>Hyphomicrobiales</taxon>
        <taxon>Amorphaceae</taxon>
        <taxon>Acuticoccus</taxon>
    </lineage>
</organism>
<sequence>MMTRFLTGATRRAVLGALAALPLVASALPASADTDEIYVQIWGTTWQSALQDIAERFEDATGIAVVPVTQASSSEGLVRLQSAGEDPEIDVWFTTSSLAARATQNDDLFLDLPESVTELAPDLVAGAIAPRYAAAYFYPMSVIYRTDMVDAPITTWKDLWDARFANSLAVPDVTTYAGRSLLISAIANGGSIDDIDPGFEGLKALSPNVVMFYSSDATARQALAQGEVSTLVATPAQAKRMRDQGIEVEVATPAPTPMLFDVMTLVDTPRADAAAKFIAYVLSPESQKLISERLNQFPVRKDTPVAEALQSIKPDPENTISFDEAKVNANIGEWNERFQREVAQ</sequence>
<name>A0A934IP15_9HYPH</name>
<evidence type="ECO:0000256" key="1">
    <source>
        <dbReference type="ARBA" id="ARBA00022729"/>
    </source>
</evidence>
<keyword evidence="2" id="KW-0574">Periplasm</keyword>
<dbReference type="Pfam" id="PF13416">
    <property type="entry name" value="SBP_bac_8"/>
    <property type="match status" value="1"/>
</dbReference>
<comment type="caution">
    <text evidence="4">The sequence shown here is derived from an EMBL/GenBank/DDBJ whole genome shotgun (WGS) entry which is preliminary data.</text>
</comment>